<evidence type="ECO:0000313" key="8">
    <source>
        <dbReference type="Proteomes" id="UP000198307"/>
    </source>
</evidence>
<gene>
    <name evidence="7" type="ORF">SAMN05444959_103199</name>
</gene>
<evidence type="ECO:0000256" key="2">
    <source>
        <dbReference type="ARBA" id="ARBA00022692"/>
    </source>
</evidence>
<evidence type="ECO:0000256" key="4">
    <source>
        <dbReference type="ARBA" id="ARBA00023136"/>
    </source>
</evidence>
<dbReference type="Gene3D" id="1.10.287.70">
    <property type="match status" value="1"/>
</dbReference>
<accession>A0A239PQZ1</accession>
<keyword evidence="7" id="KW-0406">Ion transport</keyword>
<keyword evidence="2 5" id="KW-0812">Transmembrane</keyword>
<name>A0A239PQZ1_9RHOB</name>
<reference evidence="7 8" key="1">
    <citation type="submission" date="2017-07" db="EMBL/GenBank/DDBJ databases">
        <authorList>
            <person name="Sun Z.S."/>
            <person name="Albrecht U."/>
            <person name="Echele G."/>
            <person name="Lee C.C."/>
        </authorList>
    </citation>
    <scope>NUCLEOTIDE SEQUENCE [LARGE SCALE GENOMIC DNA]</scope>
    <source>
        <strain evidence="7 8">DSM 14827</strain>
    </source>
</reference>
<dbReference type="InterPro" id="IPR043203">
    <property type="entry name" value="VGCC_Ca_Na"/>
</dbReference>
<dbReference type="RefSeq" id="WP_089343489.1">
    <property type="nucleotide sequence ID" value="NZ_CP067129.1"/>
</dbReference>
<organism evidence="7 8">
    <name type="scientific">Paracoccus seriniphilus</name>
    <dbReference type="NCBI Taxonomy" id="184748"/>
    <lineage>
        <taxon>Bacteria</taxon>
        <taxon>Pseudomonadati</taxon>
        <taxon>Pseudomonadota</taxon>
        <taxon>Alphaproteobacteria</taxon>
        <taxon>Rhodobacterales</taxon>
        <taxon>Paracoccaceae</taxon>
        <taxon>Paracoccus</taxon>
    </lineage>
</organism>
<sequence length="273" mass="30317">MNSLRARIDLMVHSQVAQHVITAVIMFNAVILGFETSDEVMSHFGPLILFLDALCLSIFVIELAAKLFARGARFFRDGWNVFDFVIVGIALMPATQALSVLRALRILRLLRIVSVTPRLRRVVEGFLDALPGMASVFLLMGIIFYIAAVIATKMFGPTFPDWFGTLGKSAYSLFQVMTLESWSMGIVRPVMEVHPKAWLFFVPFILVTTFAVMNLVVGLIVNSMQDAHHQEENENTGVYRDEVLARLDSIEKRLSGLPTGQVGGPRQNGEAGD</sequence>
<dbReference type="GO" id="GO:0005248">
    <property type="term" value="F:voltage-gated sodium channel activity"/>
    <property type="evidence" value="ECO:0007669"/>
    <property type="project" value="TreeGrafter"/>
</dbReference>
<feature type="transmembrane region" description="Helical" evidence="5">
    <location>
        <begin position="16"/>
        <end position="34"/>
    </location>
</feature>
<evidence type="ECO:0000259" key="6">
    <source>
        <dbReference type="Pfam" id="PF00520"/>
    </source>
</evidence>
<feature type="transmembrane region" description="Helical" evidence="5">
    <location>
        <begin position="197"/>
        <end position="221"/>
    </location>
</feature>
<feature type="domain" description="Ion transport" evidence="6">
    <location>
        <begin position="17"/>
        <end position="231"/>
    </location>
</feature>
<dbReference type="PANTHER" id="PTHR10037:SF62">
    <property type="entry name" value="SODIUM CHANNEL PROTEIN 60E"/>
    <property type="match status" value="1"/>
</dbReference>
<evidence type="ECO:0000256" key="1">
    <source>
        <dbReference type="ARBA" id="ARBA00004141"/>
    </source>
</evidence>
<dbReference type="InterPro" id="IPR005821">
    <property type="entry name" value="Ion_trans_dom"/>
</dbReference>
<dbReference type="PANTHER" id="PTHR10037">
    <property type="entry name" value="VOLTAGE-GATED CATION CHANNEL CALCIUM AND SODIUM"/>
    <property type="match status" value="1"/>
</dbReference>
<keyword evidence="3 5" id="KW-1133">Transmembrane helix</keyword>
<dbReference type="GO" id="GO:0001518">
    <property type="term" value="C:voltage-gated sodium channel complex"/>
    <property type="evidence" value="ECO:0007669"/>
    <property type="project" value="TreeGrafter"/>
</dbReference>
<feature type="transmembrane region" description="Helical" evidence="5">
    <location>
        <begin position="81"/>
        <end position="104"/>
    </location>
</feature>
<feature type="transmembrane region" description="Helical" evidence="5">
    <location>
        <begin position="46"/>
        <end position="69"/>
    </location>
</feature>
<dbReference type="Proteomes" id="UP000198307">
    <property type="component" value="Unassembled WGS sequence"/>
</dbReference>
<keyword evidence="4 5" id="KW-0472">Membrane</keyword>
<keyword evidence="8" id="KW-1185">Reference proteome</keyword>
<evidence type="ECO:0000313" key="7">
    <source>
        <dbReference type="EMBL" id="SNT72701.1"/>
    </source>
</evidence>
<keyword evidence="7" id="KW-0407">Ion channel</keyword>
<evidence type="ECO:0000256" key="3">
    <source>
        <dbReference type="ARBA" id="ARBA00022989"/>
    </source>
</evidence>
<proteinExistence type="predicted"/>
<dbReference type="OrthoDB" id="5297065at2"/>
<dbReference type="Gene3D" id="1.20.120.350">
    <property type="entry name" value="Voltage-gated potassium channels. Chain C"/>
    <property type="match status" value="1"/>
</dbReference>
<protein>
    <submittedName>
        <fullName evidence="7">Voltage-gated sodium channel</fullName>
    </submittedName>
</protein>
<evidence type="ECO:0000256" key="5">
    <source>
        <dbReference type="SAM" id="Phobius"/>
    </source>
</evidence>
<dbReference type="InterPro" id="IPR027359">
    <property type="entry name" value="Volt_channel_dom_sf"/>
</dbReference>
<dbReference type="SUPFAM" id="SSF81324">
    <property type="entry name" value="Voltage-gated potassium channels"/>
    <property type="match status" value="1"/>
</dbReference>
<dbReference type="Pfam" id="PF00520">
    <property type="entry name" value="Ion_trans"/>
    <property type="match status" value="1"/>
</dbReference>
<dbReference type="AlphaFoldDB" id="A0A239PQZ1"/>
<comment type="subcellular location">
    <subcellularLocation>
        <location evidence="1">Membrane</location>
        <topology evidence="1">Multi-pass membrane protein</topology>
    </subcellularLocation>
</comment>
<keyword evidence="7" id="KW-0813">Transport</keyword>
<feature type="transmembrane region" description="Helical" evidence="5">
    <location>
        <begin position="125"/>
        <end position="151"/>
    </location>
</feature>
<dbReference type="EMBL" id="FZQB01000003">
    <property type="protein sequence ID" value="SNT72701.1"/>
    <property type="molecule type" value="Genomic_DNA"/>
</dbReference>